<feature type="compositionally biased region" description="Polar residues" evidence="2">
    <location>
        <begin position="506"/>
        <end position="517"/>
    </location>
</feature>
<feature type="compositionally biased region" description="Low complexity" evidence="2">
    <location>
        <begin position="488"/>
        <end position="505"/>
    </location>
</feature>
<dbReference type="EMBL" id="UYYF01004272">
    <property type="protein sequence ID" value="VDN01039.1"/>
    <property type="molecule type" value="Genomic_DNA"/>
</dbReference>
<proteinExistence type="predicted"/>
<keyword evidence="1" id="KW-0175">Coiled coil</keyword>
<evidence type="ECO:0000313" key="3">
    <source>
        <dbReference type="EMBL" id="VDN01039.1"/>
    </source>
</evidence>
<evidence type="ECO:0000313" key="5">
    <source>
        <dbReference type="WBParaSite" id="TCLT_0000400801-mRNA-1"/>
    </source>
</evidence>
<dbReference type="WBParaSite" id="TCLT_0000400801-mRNA-1">
    <property type="protein sequence ID" value="TCLT_0000400801-mRNA-1"/>
    <property type="gene ID" value="TCLT_0000400801"/>
</dbReference>
<reference evidence="3 4" key="2">
    <citation type="submission" date="2018-11" db="EMBL/GenBank/DDBJ databases">
        <authorList>
            <consortium name="Pathogen Informatics"/>
        </authorList>
    </citation>
    <scope>NUCLEOTIDE SEQUENCE [LARGE SCALE GENOMIC DNA]</scope>
</reference>
<dbReference type="AlphaFoldDB" id="A0A0N5CUQ3"/>
<accession>A0A0N5CUQ3</accession>
<dbReference type="STRING" id="103827.A0A0N5CUQ3"/>
<feature type="compositionally biased region" description="Basic and acidic residues" evidence="2">
    <location>
        <begin position="535"/>
        <end position="544"/>
    </location>
</feature>
<name>A0A0N5CUQ3_THECL</name>
<organism evidence="5">
    <name type="scientific">Thelazia callipaeda</name>
    <name type="common">Oriental eyeworm</name>
    <name type="synonym">Parasitic nematode</name>
    <dbReference type="NCBI Taxonomy" id="103827"/>
    <lineage>
        <taxon>Eukaryota</taxon>
        <taxon>Metazoa</taxon>
        <taxon>Ecdysozoa</taxon>
        <taxon>Nematoda</taxon>
        <taxon>Chromadorea</taxon>
        <taxon>Rhabditida</taxon>
        <taxon>Spirurina</taxon>
        <taxon>Spiruromorpha</taxon>
        <taxon>Thelazioidea</taxon>
        <taxon>Thelaziidae</taxon>
        <taxon>Thelazia</taxon>
    </lineage>
</organism>
<dbReference type="OrthoDB" id="5856682at2759"/>
<feature type="coiled-coil region" evidence="1">
    <location>
        <begin position="319"/>
        <end position="378"/>
    </location>
</feature>
<keyword evidence="4" id="KW-1185">Reference proteome</keyword>
<gene>
    <name evidence="3" type="ORF">TCLT_LOCUS3997</name>
</gene>
<dbReference type="Proteomes" id="UP000276776">
    <property type="component" value="Unassembled WGS sequence"/>
</dbReference>
<evidence type="ECO:0000313" key="4">
    <source>
        <dbReference type="Proteomes" id="UP000276776"/>
    </source>
</evidence>
<evidence type="ECO:0000256" key="1">
    <source>
        <dbReference type="SAM" id="Coils"/>
    </source>
</evidence>
<protein>
    <submittedName>
        <fullName evidence="5">CCDC66 domain-containing protein</fullName>
    </submittedName>
</protein>
<sequence>MVRTYNWNPSTQSTLPLLSDLIDKDEKKKTNLLPFISSSTHTKQSLHNDQFNNSNHKNISEGNTSNIAANENSTANTLQHVSHTDNSHLEYSMTRFEPQVAWLHQIHHQFFPVYCHLPTGFTSSICPCRSHIFSSETTTPIKSEQMRNLELRPVQIGDKIYYEPIKKNSALQTESTSFVCQPVITNSSTSSSIPKFFEPRNQTHQSCAFLSEPVSTWITSNCEVKCTEKNDSNKLPTSCVKNATNQLWSNNHHLQMRDEVRENPSWYIPSSIIREDPVFDGSLNSSNKFSAYNSTCRQQSFCKTLSSSRGKGYQKMNACNTTEKYKRELQQQIEQNRRRKEKERQMEMELERREKAKLDEYRQKVEQEMIEERCKEEEKLLVIKHRTSRMLALQNVVKATIQSQTANQYPEKYGEKKTSSTAETTFLEWWEKKKILKSDTASKRLIKSPVIPALRNKDEVTADLIQNANSEIPKDDKDIFFYVPSDQSTRSRSSSRLSERSYQSSMTSKGTHSSNSMHEPAQHAQMRQIYHRKHPNLEHLQRKN</sequence>
<reference evidence="5" key="1">
    <citation type="submission" date="2017-02" db="UniProtKB">
        <authorList>
            <consortium name="WormBaseParasite"/>
        </authorList>
    </citation>
    <scope>IDENTIFICATION</scope>
</reference>
<feature type="region of interest" description="Disordered" evidence="2">
    <location>
        <begin position="488"/>
        <end position="544"/>
    </location>
</feature>
<feature type="region of interest" description="Disordered" evidence="2">
    <location>
        <begin position="41"/>
        <end position="67"/>
    </location>
</feature>
<evidence type="ECO:0000256" key="2">
    <source>
        <dbReference type="SAM" id="MobiDB-lite"/>
    </source>
</evidence>